<dbReference type="GO" id="GO:0031411">
    <property type="term" value="C:gas vesicle"/>
    <property type="evidence" value="ECO:0007669"/>
    <property type="project" value="UniProtKB-SubCell"/>
</dbReference>
<accession>A0A4Q4Z999</accession>
<gene>
    <name evidence="4" type="ORF">EKO23_18660</name>
</gene>
<dbReference type="GO" id="GO:0031412">
    <property type="term" value="P:gas vesicle organization"/>
    <property type="evidence" value="ECO:0007669"/>
    <property type="project" value="InterPro"/>
</dbReference>
<dbReference type="EMBL" id="SDKM01000031">
    <property type="protein sequence ID" value="RYP83634.1"/>
    <property type="molecule type" value="Genomic_DNA"/>
</dbReference>
<dbReference type="Proteomes" id="UP000295198">
    <property type="component" value="Unassembled WGS sequence"/>
</dbReference>
<name>A0A4Q4Z999_9ACTN</name>
<dbReference type="Pfam" id="PF06386">
    <property type="entry name" value="GvpL_GvpF"/>
    <property type="match status" value="1"/>
</dbReference>
<proteinExistence type="inferred from homology"/>
<evidence type="ECO:0000313" key="4">
    <source>
        <dbReference type="EMBL" id="RYP83634.1"/>
    </source>
</evidence>
<protein>
    <submittedName>
        <fullName evidence="4">GvpL/GvpF family gas vesicle protein</fullName>
    </submittedName>
</protein>
<organism evidence="4 5">
    <name type="scientific">Nocardioides guangzhouensis</name>
    <dbReference type="NCBI Taxonomy" id="2497878"/>
    <lineage>
        <taxon>Bacteria</taxon>
        <taxon>Bacillati</taxon>
        <taxon>Actinomycetota</taxon>
        <taxon>Actinomycetes</taxon>
        <taxon>Propionibacteriales</taxon>
        <taxon>Nocardioidaceae</taxon>
        <taxon>Nocardioides</taxon>
    </lineage>
</organism>
<dbReference type="InterPro" id="IPR009430">
    <property type="entry name" value="GvpL/GvpF"/>
</dbReference>
<evidence type="ECO:0000256" key="1">
    <source>
        <dbReference type="ARBA" id="ARBA00022987"/>
    </source>
</evidence>
<dbReference type="PANTHER" id="PTHR36852">
    <property type="entry name" value="PROTEIN GVPL 2"/>
    <property type="match status" value="1"/>
</dbReference>
<evidence type="ECO:0000313" key="5">
    <source>
        <dbReference type="Proteomes" id="UP000295198"/>
    </source>
</evidence>
<sequence length="251" mass="27328">MSGGLYLFAVSRGLPEGALSAVTGFDGEHLRLVRSGDLQAVVCAVDLAEFGEAALPRNLEDLRWVEHVARTHDEVVRAVARHAEAAPMRLVTIYADEDGVRRQLDRVHDDLVAALDRVTGRSEWGVKVYARPGEPPAAPAPREASGAAYLQRKREAAQARRTADEQVEHVARALHEALSGATVAARVLAPQDPRLSGRHERMIHNGAYLVPEERADEFQATATLLGSSRPDLIVELQGPWPPYSFAVLETG</sequence>
<comment type="subcellular location">
    <subcellularLocation>
        <location evidence="2">Gas vesicle</location>
    </subcellularLocation>
</comment>
<evidence type="ECO:0000256" key="2">
    <source>
        <dbReference type="ARBA" id="ARBA00035108"/>
    </source>
</evidence>
<comment type="caution">
    <text evidence="4">The sequence shown here is derived from an EMBL/GenBank/DDBJ whole genome shotgun (WGS) entry which is preliminary data.</text>
</comment>
<dbReference type="AlphaFoldDB" id="A0A4Q4Z999"/>
<keyword evidence="1" id="KW-0304">Gas vesicle</keyword>
<comment type="similarity">
    <text evidence="3">Belongs to the gas vesicle GvpF/GvpL family.</text>
</comment>
<evidence type="ECO:0000256" key="3">
    <source>
        <dbReference type="ARBA" id="ARBA00035643"/>
    </source>
</evidence>
<keyword evidence="5" id="KW-1185">Reference proteome</keyword>
<dbReference type="PANTHER" id="PTHR36852:SF1">
    <property type="entry name" value="PROTEIN GVPL 2"/>
    <property type="match status" value="1"/>
</dbReference>
<dbReference type="OrthoDB" id="146444at2"/>
<dbReference type="RefSeq" id="WP_134719640.1">
    <property type="nucleotide sequence ID" value="NZ_SDKM01000031.1"/>
</dbReference>
<reference evidence="4 5" key="1">
    <citation type="submission" date="2019-01" db="EMBL/GenBank/DDBJ databases">
        <title>Nocardioides guangzhouensis sp. nov., an actinobacterium isolated from soil.</title>
        <authorList>
            <person name="Fu Y."/>
            <person name="Cai Y."/>
            <person name="Lin Z."/>
            <person name="Chen P."/>
        </authorList>
    </citation>
    <scope>NUCLEOTIDE SEQUENCE [LARGE SCALE GENOMIC DNA]</scope>
    <source>
        <strain evidence="4 5">130</strain>
    </source>
</reference>